<proteinExistence type="predicted"/>
<protein>
    <submittedName>
        <fullName evidence="3">Uncharacterized protein</fullName>
    </submittedName>
</protein>
<dbReference type="Proteomes" id="UP000663855">
    <property type="component" value="Unassembled WGS sequence"/>
</dbReference>
<gene>
    <name evidence="4" type="ORF">BYL167_LOCUS21737</name>
    <name evidence="3" type="ORF">CJN711_LOCUS38269</name>
    <name evidence="2" type="ORF">KQP761_LOCUS24276</name>
</gene>
<dbReference type="EMBL" id="CAJNOW010013120">
    <property type="protein sequence ID" value="CAF1617945.1"/>
    <property type="molecule type" value="Genomic_DNA"/>
</dbReference>
<evidence type="ECO:0000313" key="3">
    <source>
        <dbReference type="EMBL" id="CAF1623074.1"/>
    </source>
</evidence>
<dbReference type="Proteomes" id="UP000663834">
    <property type="component" value="Unassembled WGS sequence"/>
</dbReference>
<sequence>MSKKSVKIEIETPGWGSIESTDLIKEIKEKVVAHLNKENLYVSDWIINNSCKNALSLARSKKKVNSKILPVYIPRSLVDSSLALSPISVSSTDTNDNSGDAHDYLLTSNDAVQQVSRLTFDYTDDKGLIIYTRFIFIKDIFYEFLNRSSKSINISNFINEICHHCFHSTVKFYVDVSKLRRQLYSQLSCIVRDAKKKANATHTTVTKVLMEKNTFVFHSNAVEPINSNDEFSCLNFDTYISVNSSDRILLVRHTDTICIQPGNTCLHLHISESFALRAFEFFDLHGSIDINEILVIISRYCHKRQIMSDITKTEETIKTTILDRKINNVESNIFTCTILLDNLNYSVSNEENVDLDLLLGPVYSTRGTKRKNQTVPFDSENSNFEESSDENDDLWQSNKYFACKNNDKESPVSIKQKELKRKFLHIKDEHHITDSAIKAMHQFFKETKESFYSMAELDHVRNKSNQKIPLKFTKDSAYVPFDFALRIAVFVAIKFRPDLLKLNQLSFRLNMDGTLMGNKHVVAVSVNCVDGGPSCQTAKKLVPVGIFEIQKESNELLRKTLPKDFLDSIQSVKYLNVTRKKTVAVKIRLGGDFQNAVYVFGLAGVHCNYPCVFCTQSKSYLHVTERNTECEEEVWVGTGKNKKKQKQKIIVNPTSSYDHTRGARTLEEKRICLAKKEKNGVNNELGYQSEPLFGDLFEFCDYVIDTLHMRLRIFDILLKDILAEASRTGEYEPAHTRKLEEKLDILNKHSIATIGKRFFFKLETENNIKTIVPCGRFSGHLQQSFFVDSFPYEKIIENETISKNAKNLVEKFKFMLQLIKTEKSKRTSVLADVAKSFVKDFRQSGLRAGCTPYMHLIGNHLAEQDENENLTAYDMQGVEKSNDLLSRLYFSSSNRAKKPLRTMMQSLYRRLEMNFTDPNEREKMARYALKGTFDETDSEDDEHVIDTVSNHSVDLNHSNESPTDDSEIDESVVETDEESMDQAPSYVTQSYSRKNLSENRWKSFRKT</sequence>
<dbReference type="Proteomes" id="UP000681967">
    <property type="component" value="Unassembled WGS sequence"/>
</dbReference>
<evidence type="ECO:0000313" key="2">
    <source>
        <dbReference type="EMBL" id="CAF1617945.1"/>
    </source>
</evidence>
<dbReference type="EMBL" id="CAJOBH010010132">
    <property type="protein sequence ID" value="CAF4155085.1"/>
    <property type="molecule type" value="Genomic_DNA"/>
</dbReference>
<feature type="region of interest" description="Disordered" evidence="1">
    <location>
        <begin position="949"/>
        <end position="1007"/>
    </location>
</feature>
<evidence type="ECO:0000313" key="5">
    <source>
        <dbReference type="Proteomes" id="UP000663855"/>
    </source>
</evidence>
<dbReference type="EMBL" id="CAJNOV010018654">
    <property type="protein sequence ID" value="CAF1623074.1"/>
    <property type="molecule type" value="Genomic_DNA"/>
</dbReference>
<dbReference type="PANTHER" id="PTHR31424">
    <property type="entry name" value="PROTEIN CBG23806"/>
    <property type="match status" value="1"/>
</dbReference>
<dbReference type="PANTHER" id="PTHR31424:SF3">
    <property type="entry name" value="RING-TYPE DOMAIN-CONTAINING PROTEIN"/>
    <property type="match status" value="1"/>
</dbReference>
<feature type="compositionally biased region" description="Acidic residues" evidence="1">
    <location>
        <begin position="962"/>
        <end position="980"/>
    </location>
</feature>
<feature type="compositionally biased region" description="Polar residues" evidence="1">
    <location>
        <begin position="985"/>
        <end position="994"/>
    </location>
</feature>
<name>A0A816CGF4_9BILA</name>
<evidence type="ECO:0000313" key="4">
    <source>
        <dbReference type="EMBL" id="CAF4155085.1"/>
    </source>
</evidence>
<organism evidence="3 5">
    <name type="scientific">Rotaria magnacalcarata</name>
    <dbReference type="NCBI Taxonomy" id="392030"/>
    <lineage>
        <taxon>Eukaryota</taxon>
        <taxon>Metazoa</taxon>
        <taxon>Spiralia</taxon>
        <taxon>Gnathifera</taxon>
        <taxon>Rotifera</taxon>
        <taxon>Eurotatoria</taxon>
        <taxon>Bdelloidea</taxon>
        <taxon>Philodinida</taxon>
        <taxon>Philodinidae</taxon>
        <taxon>Rotaria</taxon>
    </lineage>
</organism>
<accession>A0A816CGF4</accession>
<reference evidence="3" key="1">
    <citation type="submission" date="2021-02" db="EMBL/GenBank/DDBJ databases">
        <authorList>
            <person name="Nowell W R."/>
        </authorList>
    </citation>
    <scope>NUCLEOTIDE SEQUENCE</scope>
</reference>
<evidence type="ECO:0000256" key="1">
    <source>
        <dbReference type="SAM" id="MobiDB-lite"/>
    </source>
</evidence>
<feature type="compositionally biased region" description="Polar residues" evidence="1">
    <location>
        <begin position="949"/>
        <end position="961"/>
    </location>
</feature>
<dbReference type="OrthoDB" id="10053799at2759"/>
<comment type="caution">
    <text evidence="3">The sequence shown here is derived from an EMBL/GenBank/DDBJ whole genome shotgun (WGS) entry which is preliminary data.</text>
</comment>
<dbReference type="AlphaFoldDB" id="A0A816CGF4"/>